<dbReference type="Proteomes" id="UP000824890">
    <property type="component" value="Unassembled WGS sequence"/>
</dbReference>
<keyword evidence="3" id="KW-1185">Reference proteome</keyword>
<sequence>MKKGLRPTQRKPGSLPDTRIKEAGDRTTCRDLEHQCDTRRPPRLDRDRDARPSGLSPTTLSSPELKYHQASDEALIALHRSIFTAWSSIYPRDLLRL</sequence>
<comment type="caution">
    <text evidence="2">The sequence shown here is derived from an EMBL/GenBank/DDBJ whole genome shotgun (WGS) entry which is preliminary data.</text>
</comment>
<feature type="region of interest" description="Disordered" evidence="1">
    <location>
        <begin position="1"/>
        <end position="65"/>
    </location>
</feature>
<evidence type="ECO:0000256" key="1">
    <source>
        <dbReference type="SAM" id="MobiDB-lite"/>
    </source>
</evidence>
<feature type="compositionally biased region" description="Basic and acidic residues" evidence="1">
    <location>
        <begin position="18"/>
        <end position="51"/>
    </location>
</feature>
<feature type="compositionally biased region" description="Low complexity" evidence="1">
    <location>
        <begin position="52"/>
        <end position="63"/>
    </location>
</feature>
<accession>A0ABQ8DV42</accession>
<proteinExistence type="predicted"/>
<dbReference type="EMBL" id="JAGKQM010000003">
    <property type="protein sequence ID" value="KAH0932977.1"/>
    <property type="molecule type" value="Genomic_DNA"/>
</dbReference>
<protein>
    <submittedName>
        <fullName evidence="2">Uncharacterized protein</fullName>
    </submittedName>
</protein>
<name>A0ABQ8DV42_BRANA</name>
<evidence type="ECO:0000313" key="3">
    <source>
        <dbReference type="Proteomes" id="UP000824890"/>
    </source>
</evidence>
<reference evidence="2 3" key="1">
    <citation type="submission" date="2021-05" db="EMBL/GenBank/DDBJ databases">
        <title>Genome Assembly of Synthetic Allotetraploid Brassica napus Reveals Homoeologous Exchanges between Subgenomes.</title>
        <authorList>
            <person name="Davis J.T."/>
        </authorList>
    </citation>
    <scope>NUCLEOTIDE SEQUENCE [LARGE SCALE GENOMIC DNA]</scope>
    <source>
        <strain evidence="3">cv. Da-Ae</strain>
        <tissue evidence="2">Seedling</tissue>
    </source>
</reference>
<evidence type="ECO:0000313" key="2">
    <source>
        <dbReference type="EMBL" id="KAH0932977.1"/>
    </source>
</evidence>
<organism evidence="2 3">
    <name type="scientific">Brassica napus</name>
    <name type="common">Rape</name>
    <dbReference type="NCBI Taxonomy" id="3708"/>
    <lineage>
        <taxon>Eukaryota</taxon>
        <taxon>Viridiplantae</taxon>
        <taxon>Streptophyta</taxon>
        <taxon>Embryophyta</taxon>
        <taxon>Tracheophyta</taxon>
        <taxon>Spermatophyta</taxon>
        <taxon>Magnoliopsida</taxon>
        <taxon>eudicotyledons</taxon>
        <taxon>Gunneridae</taxon>
        <taxon>Pentapetalae</taxon>
        <taxon>rosids</taxon>
        <taxon>malvids</taxon>
        <taxon>Brassicales</taxon>
        <taxon>Brassicaceae</taxon>
        <taxon>Brassiceae</taxon>
        <taxon>Brassica</taxon>
    </lineage>
</organism>
<gene>
    <name evidence="2" type="ORF">HID58_010094</name>
</gene>